<name>A0A1M6SQA3_9FIRM</name>
<sequence>MKSKNFMKVWKYAFMLTLILAGMAFNGKVVKAADGEIKAVTIKTGKEGLDNSTYTGKLSAVGDDGYVRGSVIKVTTDCSGLLRFHYQGNNSDIVSITVYSDEGLTKDIAYTSLNASSKTEISMGLSISKAGTYYASVRTFEEEDIDFTIAADIYSSDDDSLTEGKSKLVTLLSNKDSNFYKITLKSQGIVKVYTTYANGKKCYADVDIYEAAGGKKKLVSKGESLAEGSVTGLAQGTYYIKLSNGSDSYYSIKYKFTAINDKSGDKKTKAASLKLGTGSKGLILAKDTTSKEDWYKITLNKAQHVTITFTGDVTGDVTLSFYDSENYLFGGLYINEYTAKDSAIPYVGNGNSKKLPKGTYYVKVTKDGSSTSGAYSIKIQ</sequence>
<proteinExistence type="predicted"/>
<keyword evidence="3" id="KW-1185">Reference proteome</keyword>
<evidence type="ECO:0008006" key="4">
    <source>
        <dbReference type="Google" id="ProtNLM"/>
    </source>
</evidence>
<gene>
    <name evidence="2" type="ORF">SAMN02745136_02550</name>
</gene>
<accession>A0A1M6SQA3</accession>
<feature type="signal peptide" evidence="1">
    <location>
        <begin position="1"/>
        <end position="32"/>
    </location>
</feature>
<dbReference type="AlphaFoldDB" id="A0A1M6SQA3"/>
<keyword evidence="1" id="KW-0732">Signal</keyword>
<evidence type="ECO:0000256" key="1">
    <source>
        <dbReference type="SAM" id="SignalP"/>
    </source>
</evidence>
<dbReference type="EMBL" id="FRAC01000012">
    <property type="protein sequence ID" value="SHK46817.1"/>
    <property type="molecule type" value="Genomic_DNA"/>
</dbReference>
<evidence type="ECO:0000313" key="3">
    <source>
        <dbReference type="Proteomes" id="UP000184386"/>
    </source>
</evidence>
<protein>
    <recommendedName>
        <fullName evidence="4">Pre-peptidase C-terminal domain-containing protein</fullName>
    </recommendedName>
</protein>
<dbReference type="Proteomes" id="UP000184386">
    <property type="component" value="Unassembled WGS sequence"/>
</dbReference>
<dbReference type="RefSeq" id="WP_073276461.1">
    <property type="nucleotide sequence ID" value="NZ_FRAC01000012.1"/>
</dbReference>
<evidence type="ECO:0000313" key="2">
    <source>
        <dbReference type="EMBL" id="SHK46817.1"/>
    </source>
</evidence>
<reference evidence="2 3" key="1">
    <citation type="submission" date="2016-11" db="EMBL/GenBank/DDBJ databases">
        <authorList>
            <person name="Jaros S."/>
            <person name="Januszkiewicz K."/>
            <person name="Wedrychowicz H."/>
        </authorList>
    </citation>
    <scope>NUCLEOTIDE SEQUENCE [LARGE SCALE GENOMIC DNA]</scope>
    <source>
        <strain evidence="2 3">DSM 15929</strain>
    </source>
</reference>
<feature type="chain" id="PRO_5013155724" description="Pre-peptidase C-terminal domain-containing protein" evidence="1">
    <location>
        <begin position="33"/>
        <end position="380"/>
    </location>
</feature>
<dbReference type="Gene3D" id="2.60.120.380">
    <property type="match status" value="3"/>
</dbReference>
<organism evidence="2 3">
    <name type="scientific">Anaerocolumna jejuensis DSM 15929</name>
    <dbReference type="NCBI Taxonomy" id="1121322"/>
    <lineage>
        <taxon>Bacteria</taxon>
        <taxon>Bacillati</taxon>
        <taxon>Bacillota</taxon>
        <taxon>Clostridia</taxon>
        <taxon>Lachnospirales</taxon>
        <taxon>Lachnospiraceae</taxon>
        <taxon>Anaerocolumna</taxon>
    </lineage>
</organism>
<dbReference type="OrthoDB" id="2049816at2"/>